<dbReference type="AlphaFoldDB" id="A0A4U1CIR4"/>
<reference evidence="2 3" key="1">
    <citation type="submission" date="2019-04" db="EMBL/GenBank/DDBJ databases">
        <title>Pedobacter sp. RP-3-22 sp. nov., isolated from Arctic soil.</title>
        <authorList>
            <person name="Dahal R.H."/>
            <person name="Kim D.-U."/>
        </authorList>
    </citation>
    <scope>NUCLEOTIDE SEQUENCE [LARGE SCALE GENOMIC DNA]</scope>
    <source>
        <strain evidence="2 3">RP-3-22</strain>
    </source>
</reference>
<gene>
    <name evidence="2" type="ORF">FA048_15450</name>
</gene>
<keyword evidence="1" id="KW-1133">Transmembrane helix</keyword>
<evidence type="ECO:0000313" key="2">
    <source>
        <dbReference type="EMBL" id="TKC06600.1"/>
    </source>
</evidence>
<accession>A0A4U1CIR4</accession>
<proteinExistence type="predicted"/>
<organism evidence="2 3">
    <name type="scientific">Pedobacter polaris</name>
    <dbReference type="NCBI Taxonomy" id="2571273"/>
    <lineage>
        <taxon>Bacteria</taxon>
        <taxon>Pseudomonadati</taxon>
        <taxon>Bacteroidota</taxon>
        <taxon>Sphingobacteriia</taxon>
        <taxon>Sphingobacteriales</taxon>
        <taxon>Sphingobacteriaceae</taxon>
        <taxon>Pedobacter</taxon>
    </lineage>
</organism>
<dbReference type="EMBL" id="SWBR01000004">
    <property type="protein sequence ID" value="TKC06600.1"/>
    <property type="molecule type" value="Genomic_DNA"/>
</dbReference>
<evidence type="ECO:0000313" key="3">
    <source>
        <dbReference type="Proteomes" id="UP000309488"/>
    </source>
</evidence>
<feature type="transmembrane region" description="Helical" evidence="1">
    <location>
        <begin position="191"/>
        <end position="211"/>
    </location>
</feature>
<name>A0A4U1CIR4_9SPHI</name>
<feature type="transmembrane region" description="Helical" evidence="1">
    <location>
        <begin position="335"/>
        <end position="355"/>
    </location>
</feature>
<dbReference type="RefSeq" id="WP_136842735.1">
    <property type="nucleotide sequence ID" value="NZ_SWBR01000004.1"/>
</dbReference>
<protein>
    <submittedName>
        <fullName evidence="2">DUF4173 domain-containing protein</fullName>
    </submittedName>
</protein>
<sequence>MKKQIDLQIIATLIGGLLFNYLFWLEQLALNLLLYSVFIIIMFLVNGEIEKSKKLFLYGFSHLLAALLVVYNQSALTVITYYISLVVFVGFAHAQLIRSVFTALLAAFLQIVSSPVNLIKRLATIKIGNFSIEPLLKKIKYIIIPIIVIVLFSIVYSIANPVFSNYLEMFTTSIGNFIFDIFTFFFGDLSIARFLHIILGILFTAGILISFKNKSLQNAELTLTEKLIRKRRNKMLPSFGSELKGIFSGSLVNKKMGLKTENIIGIISFTALNLLLLFLNGIDISTLWLGSANTNYSAELHEGTNALIFSIVMAMMVILYFFSGNINFFSKNKTIRLLAYIWIIQNAFLVSSVFLRDYNYIDMHGLTYKRIGVIIFLLLCTIGLLTVYIKVAKQKTFFYLCKINGLVWYLLLLVFGFVNWDVFIVNYNINNRNNIVLDLDHLLDMSDKTLPLLDKNRALLKKYVHQSSYATRGYDYEEVVADTAAVAQLETPIDTVQLNIENKKRQLKNFDDDLNGRIERFNEQYAQTSWLSWNYRDWQTRKYFIPNMKD</sequence>
<dbReference type="InterPro" id="IPR025291">
    <property type="entry name" value="DUF4153"/>
</dbReference>
<dbReference type="Pfam" id="PF13687">
    <property type="entry name" value="DUF4153"/>
    <property type="match status" value="1"/>
</dbReference>
<feature type="transmembrane region" description="Helical" evidence="1">
    <location>
        <begin position="30"/>
        <end position="48"/>
    </location>
</feature>
<keyword evidence="1" id="KW-0472">Membrane</keyword>
<feature type="transmembrane region" description="Helical" evidence="1">
    <location>
        <begin position="55"/>
        <end position="72"/>
    </location>
</feature>
<dbReference type="OrthoDB" id="627992at2"/>
<dbReference type="Proteomes" id="UP000309488">
    <property type="component" value="Unassembled WGS sequence"/>
</dbReference>
<feature type="transmembrane region" description="Helical" evidence="1">
    <location>
        <begin position="139"/>
        <end position="159"/>
    </location>
</feature>
<feature type="transmembrane region" description="Helical" evidence="1">
    <location>
        <begin position="101"/>
        <end position="119"/>
    </location>
</feature>
<feature type="transmembrane region" description="Helical" evidence="1">
    <location>
        <begin position="7"/>
        <end position="24"/>
    </location>
</feature>
<evidence type="ECO:0000256" key="1">
    <source>
        <dbReference type="SAM" id="Phobius"/>
    </source>
</evidence>
<comment type="caution">
    <text evidence="2">The sequence shown here is derived from an EMBL/GenBank/DDBJ whole genome shotgun (WGS) entry which is preliminary data.</text>
</comment>
<keyword evidence="1" id="KW-0812">Transmembrane</keyword>
<feature type="transmembrane region" description="Helical" evidence="1">
    <location>
        <begin position="263"/>
        <end position="284"/>
    </location>
</feature>
<keyword evidence="3" id="KW-1185">Reference proteome</keyword>
<feature type="transmembrane region" description="Helical" evidence="1">
    <location>
        <begin position="304"/>
        <end position="323"/>
    </location>
</feature>
<feature type="transmembrane region" description="Helical" evidence="1">
    <location>
        <begin position="367"/>
        <end position="389"/>
    </location>
</feature>
<feature type="transmembrane region" description="Helical" evidence="1">
    <location>
        <begin position="396"/>
        <end position="420"/>
    </location>
</feature>